<reference evidence="2 3" key="1">
    <citation type="submission" date="2024-07" db="EMBL/GenBank/DDBJ databases">
        <title>Mealworm larvae gut microbial communities from Newark, Delaware, USA.</title>
        <authorList>
            <person name="Blenner M."/>
        </authorList>
    </citation>
    <scope>NUCLEOTIDE SEQUENCE [LARGE SCALE GENOMIC DNA]</scope>
    <source>
        <strain evidence="2 3">UD i117</strain>
    </source>
</reference>
<feature type="compositionally biased region" description="Polar residues" evidence="1">
    <location>
        <begin position="17"/>
        <end position="29"/>
    </location>
</feature>
<proteinExistence type="predicted"/>
<dbReference type="Proteomes" id="UP001565435">
    <property type="component" value="Unassembled WGS sequence"/>
</dbReference>
<sequence>MGPNEGLSGTMALNEGLSGSTKNKSMCME</sequence>
<name>A0ABV4EH03_BREEP</name>
<accession>A0ABV4EH03</accession>
<protein>
    <submittedName>
        <fullName evidence="2">Uncharacterized protein</fullName>
    </submittedName>
</protein>
<evidence type="ECO:0000256" key="1">
    <source>
        <dbReference type="SAM" id="MobiDB-lite"/>
    </source>
</evidence>
<dbReference type="EMBL" id="JBGBYS010000003">
    <property type="protein sequence ID" value="MEY9257809.1"/>
    <property type="molecule type" value="Genomic_DNA"/>
</dbReference>
<gene>
    <name evidence="2" type="ORF">ABH903_000819</name>
</gene>
<evidence type="ECO:0000313" key="3">
    <source>
        <dbReference type="Proteomes" id="UP001565435"/>
    </source>
</evidence>
<evidence type="ECO:0000313" key="2">
    <source>
        <dbReference type="EMBL" id="MEY9257809.1"/>
    </source>
</evidence>
<keyword evidence="3" id="KW-1185">Reference proteome</keyword>
<organism evidence="2 3">
    <name type="scientific">Brevibacterium epidermidis</name>
    <dbReference type="NCBI Taxonomy" id="1698"/>
    <lineage>
        <taxon>Bacteria</taxon>
        <taxon>Bacillati</taxon>
        <taxon>Actinomycetota</taxon>
        <taxon>Actinomycetes</taxon>
        <taxon>Micrococcales</taxon>
        <taxon>Brevibacteriaceae</taxon>
        <taxon>Brevibacterium</taxon>
    </lineage>
</organism>
<comment type="caution">
    <text evidence="2">The sequence shown here is derived from an EMBL/GenBank/DDBJ whole genome shotgun (WGS) entry which is preliminary data.</text>
</comment>
<feature type="region of interest" description="Disordered" evidence="1">
    <location>
        <begin position="1"/>
        <end position="29"/>
    </location>
</feature>